<reference evidence="5 6" key="1">
    <citation type="journal article" date="2016" name="Int. J. Syst. Evol. Microbiol.">
        <title>Pyruvatibacter mobilis gen. nov., sp. nov., a marine bacterium from the culture broth of Picochlorum sp. 122.</title>
        <authorList>
            <person name="Wang G."/>
            <person name="Tang M."/>
            <person name="Wu H."/>
            <person name="Dai S."/>
            <person name="Li T."/>
            <person name="Chen C."/>
            <person name="He H."/>
            <person name="Fan J."/>
            <person name="Xiang W."/>
            <person name="Li X."/>
        </authorList>
    </citation>
    <scope>NUCLEOTIDE SEQUENCE [LARGE SCALE GENOMIC DNA]</scope>
    <source>
        <strain evidence="5 6">GYP-11</strain>
    </source>
</reference>
<dbReference type="Gene3D" id="3.40.50.150">
    <property type="entry name" value="Vaccinia Virus protein VP39"/>
    <property type="match status" value="1"/>
</dbReference>
<dbReference type="GeneID" id="300655307"/>
<dbReference type="Proteomes" id="UP000470384">
    <property type="component" value="Unassembled WGS sequence"/>
</dbReference>
<proteinExistence type="inferred from homology"/>
<dbReference type="OrthoDB" id="9784736at2"/>
<dbReference type="InterPro" id="IPR047048">
    <property type="entry name" value="TlyA"/>
</dbReference>
<dbReference type="EMBL" id="WXYQ01000007">
    <property type="protein sequence ID" value="NBG96159.1"/>
    <property type="molecule type" value="Genomic_DNA"/>
</dbReference>
<protein>
    <submittedName>
        <fullName evidence="5">TlyA family rRNA (Cytidine-2'-O)-methyltransferase</fullName>
    </submittedName>
</protein>
<dbReference type="GO" id="GO:0003723">
    <property type="term" value="F:RNA binding"/>
    <property type="evidence" value="ECO:0007669"/>
    <property type="project" value="UniProtKB-KW"/>
</dbReference>
<keyword evidence="5" id="KW-0808">Transferase</keyword>
<dbReference type="InterPro" id="IPR004538">
    <property type="entry name" value="Hemolysin_A/TlyA"/>
</dbReference>
<accession>A0A845QCL3</accession>
<dbReference type="SMART" id="SM00363">
    <property type="entry name" value="S4"/>
    <property type="match status" value="1"/>
</dbReference>
<evidence type="ECO:0000313" key="5">
    <source>
        <dbReference type="EMBL" id="NBG96159.1"/>
    </source>
</evidence>
<dbReference type="PROSITE" id="PS50889">
    <property type="entry name" value="S4"/>
    <property type="match status" value="1"/>
</dbReference>
<gene>
    <name evidence="5" type="ORF">GTQ45_10485</name>
</gene>
<dbReference type="RefSeq" id="WP_160588200.1">
    <property type="nucleotide sequence ID" value="NZ_BMHN01000001.1"/>
</dbReference>
<organism evidence="5 6">
    <name type="scientific">Pyruvatibacter mobilis</name>
    <dbReference type="NCBI Taxonomy" id="1712261"/>
    <lineage>
        <taxon>Bacteria</taxon>
        <taxon>Pseudomonadati</taxon>
        <taxon>Pseudomonadota</taxon>
        <taxon>Alphaproteobacteria</taxon>
        <taxon>Hyphomicrobiales</taxon>
        <taxon>Parvibaculaceae</taxon>
        <taxon>Pyruvatibacter</taxon>
    </lineage>
</organism>
<keyword evidence="6" id="KW-1185">Reference proteome</keyword>
<keyword evidence="1 3" id="KW-0694">RNA-binding</keyword>
<dbReference type="Pfam" id="PF01479">
    <property type="entry name" value="S4"/>
    <property type="match status" value="1"/>
</dbReference>
<sequence>MRLDLLLVDRGLAPSRARAQAEIKAGRVKVRGVVAAKPSQEFDPDTDITLDEPAIPYVSRAGLKLAHALDQFGIPSRDKVVLDIGASTGGFTDVVLTRGARRVYAVDVGRDQLSEKFRTDDRVISLEGQDARTLTAEQITEPVDIIVCDVSFISATKVLPHACTFASTPARLVVLVKPQFEVGREAIGKGGIVKDQDARQSSIETVSAAITEMPGWTITGCVESPIAGGSGNVEFLLGARLDEKE</sequence>
<dbReference type="InterPro" id="IPR029063">
    <property type="entry name" value="SAM-dependent_MTases_sf"/>
</dbReference>
<dbReference type="PANTHER" id="PTHR32319:SF0">
    <property type="entry name" value="BACTERIAL HEMOLYSIN-LIKE PROTEIN"/>
    <property type="match status" value="1"/>
</dbReference>
<dbReference type="InterPro" id="IPR002942">
    <property type="entry name" value="S4_RNA-bd"/>
</dbReference>
<dbReference type="GO" id="GO:0032259">
    <property type="term" value="P:methylation"/>
    <property type="evidence" value="ECO:0007669"/>
    <property type="project" value="UniProtKB-KW"/>
</dbReference>
<dbReference type="InterPro" id="IPR002877">
    <property type="entry name" value="RNA_MeTrfase_FtsJ_dom"/>
</dbReference>
<keyword evidence="5" id="KW-0489">Methyltransferase</keyword>
<comment type="caution">
    <text evidence="5">The sequence shown here is derived from an EMBL/GenBank/DDBJ whole genome shotgun (WGS) entry which is preliminary data.</text>
</comment>
<evidence type="ECO:0000259" key="4">
    <source>
        <dbReference type="SMART" id="SM00363"/>
    </source>
</evidence>
<name>A0A845QCL3_9HYPH</name>
<dbReference type="CDD" id="cd00165">
    <property type="entry name" value="S4"/>
    <property type="match status" value="1"/>
</dbReference>
<evidence type="ECO:0000256" key="1">
    <source>
        <dbReference type="ARBA" id="ARBA00022884"/>
    </source>
</evidence>
<dbReference type="NCBIfam" id="TIGR00478">
    <property type="entry name" value="tly"/>
    <property type="match status" value="1"/>
</dbReference>
<dbReference type="Gene3D" id="3.10.290.10">
    <property type="entry name" value="RNA-binding S4 domain"/>
    <property type="match status" value="1"/>
</dbReference>
<dbReference type="CDD" id="cd02440">
    <property type="entry name" value="AdoMet_MTases"/>
    <property type="match status" value="1"/>
</dbReference>
<feature type="domain" description="RNA-binding S4" evidence="4">
    <location>
        <begin position="1"/>
        <end position="59"/>
    </location>
</feature>
<dbReference type="Pfam" id="PF01728">
    <property type="entry name" value="FtsJ"/>
    <property type="match status" value="1"/>
</dbReference>
<evidence type="ECO:0000256" key="3">
    <source>
        <dbReference type="PROSITE-ProRule" id="PRU00182"/>
    </source>
</evidence>
<dbReference type="SUPFAM" id="SSF53335">
    <property type="entry name" value="S-adenosyl-L-methionine-dependent methyltransferases"/>
    <property type="match status" value="1"/>
</dbReference>
<dbReference type="PANTHER" id="PTHR32319">
    <property type="entry name" value="BACTERIAL HEMOLYSIN-LIKE PROTEIN"/>
    <property type="match status" value="1"/>
</dbReference>
<dbReference type="SUPFAM" id="SSF55174">
    <property type="entry name" value="Alpha-L RNA-binding motif"/>
    <property type="match status" value="1"/>
</dbReference>
<evidence type="ECO:0000256" key="2">
    <source>
        <dbReference type="ARBA" id="ARBA00029460"/>
    </source>
</evidence>
<comment type="similarity">
    <text evidence="2">Belongs to the TlyA family.</text>
</comment>
<dbReference type="AlphaFoldDB" id="A0A845QCL3"/>
<dbReference type="GO" id="GO:0008168">
    <property type="term" value="F:methyltransferase activity"/>
    <property type="evidence" value="ECO:0007669"/>
    <property type="project" value="UniProtKB-KW"/>
</dbReference>
<dbReference type="PIRSF" id="PIRSF005578">
    <property type="entry name" value="TlyA"/>
    <property type="match status" value="1"/>
</dbReference>
<dbReference type="InterPro" id="IPR036986">
    <property type="entry name" value="S4_RNA-bd_sf"/>
</dbReference>
<evidence type="ECO:0000313" key="6">
    <source>
        <dbReference type="Proteomes" id="UP000470384"/>
    </source>
</evidence>